<evidence type="ECO:0000313" key="3">
    <source>
        <dbReference type="EMBL" id="KPL89511.1"/>
    </source>
</evidence>
<dbReference type="AlphaFoldDB" id="A0A0P6YZ26"/>
<reference evidence="3 4" key="1">
    <citation type="submission" date="2015-07" db="EMBL/GenBank/DDBJ databases">
        <title>Whole genome sequence of Ardenticatena maritima DSM 23922.</title>
        <authorList>
            <person name="Hemp J."/>
            <person name="Ward L.M."/>
            <person name="Pace L.A."/>
            <person name="Fischer W.W."/>
        </authorList>
    </citation>
    <scope>NUCLEOTIDE SEQUENCE [LARGE SCALE GENOMIC DNA]</scope>
    <source>
        <strain evidence="3 4">110S</strain>
    </source>
</reference>
<proteinExistence type="predicted"/>
<feature type="compositionally biased region" description="Pro residues" evidence="1">
    <location>
        <begin position="55"/>
        <end position="67"/>
    </location>
</feature>
<feature type="chain" id="PRO_5006134077" description="F5/8 type C domain-containing protein" evidence="2">
    <location>
        <begin position="24"/>
        <end position="641"/>
    </location>
</feature>
<feature type="signal peptide" evidence="2">
    <location>
        <begin position="1"/>
        <end position="23"/>
    </location>
</feature>
<dbReference type="PROSITE" id="PS51257">
    <property type="entry name" value="PROKAR_LIPOPROTEIN"/>
    <property type="match status" value="1"/>
</dbReference>
<name>A0A0P6YZ26_9CHLR</name>
<evidence type="ECO:0000313" key="4">
    <source>
        <dbReference type="Proteomes" id="UP000050502"/>
    </source>
</evidence>
<protein>
    <recommendedName>
        <fullName evidence="5">F5/8 type C domain-containing protein</fullName>
    </recommendedName>
</protein>
<feature type="compositionally biased region" description="Low complexity" evidence="1">
    <location>
        <begin position="39"/>
        <end position="54"/>
    </location>
</feature>
<dbReference type="EMBL" id="LGKN01000003">
    <property type="protein sequence ID" value="KPL89511.1"/>
    <property type="molecule type" value="Genomic_DNA"/>
</dbReference>
<gene>
    <name evidence="3" type="ORF">SE16_03530</name>
</gene>
<feature type="region of interest" description="Disordered" evidence="1">
    <location>
        <begin position="24"/>
        <end position="82"/>
    </location>
</feature>
<evidence type="ECO:0000256" key="2">
    <source>
        <dbReference type="SAM" id="SignalP"/>
    </source>
</evidence>
<dbReference type="RefSeq" id="WP_060687220.1">
    <property type="nucleotide sequence ID" value="NZ_LGKN01000003.1"/>
</dbReference>
<comment type="caution">
    <text evidence="3">The sequence shown here is derived from an EMBL/GenBank/DDBJ whole genome shotgun (WGS) entry which is preliminary data.</text>
</comment>
<accession>A0A0P6YZ26</accession>
<evidence type="ECO:0008006" key="5">
    <source>
        <dbReference type="Google" id="ProtNLM"/>
    </source>
</evidence>
<evidence type="ECO:0000256" key="1">
    <source>
        <dbReference type="SAM" id="MobiDB-lite"/>
    </source>
</evidence>
<dbReference type="Proteomes" id="UP000050502">
    <property type="component" value="Unassembled WGS sequence"/>
</dbReference>
<organism evidence="3 4">
    <name type="scientific">Ardenticatena maritima</name>
    <dbReference type="NCBI Taxonomy" id="872965"/>
    <lineage>
        <taxon>Bacteria</taxon>
        <taxon>Bacillati</taxon>
        <taxon>Chloroflexota</taxon>
        <taxon>Ardenticatenia</taxon>
        <taxon>Ardenticatenales</taxon>
        <taxon>Ardenticatenaceae</taxon>
        <taxon>Ardenticatena</taxon>
    </lineage>
</organism>
<sequence length="641" mass="68556">MTTQRILAVLLLFTLWLAACSGATPSTSEPAEPASTAIPTQASEPTAAATSAPAPTEPPPPASPSPTPAEAEQPLGTEPSGYEVNVYTGNGFSIVYPPGAEIRSTMVENSIAIVGPMLAVRAPDVDWLYEGPGYTLTVTPFPNPEGVDVETWTRNFLLQSWQEAKTSGLTPPEIYPVTEDGRLIEENLHPSVVRGQPAMFVENAAFGMLDLAFYVACPNQVVQLQFQFSDEPAAGTNPLFSIQEALYTFLKEGFWCHDGDAPSLLTTLSQNSAQSEMGYTLRVYSGENGLFGIAYPATAQVVPSKDGSGVTILGPDVAVRPADADWTYTGPAYALDMATFEMDNTSAGYVAETWAREYLLRLWEEEKQQGGPTGSLPVSEDGVIDESRVGVMLLDNEPAFWVQYFQFDAMYRAFYVRCGNSIVQLGFREEIPANQPLADLQRDLYSLMLNTFECVPNLASSAIPAGEESAAPAPQTLVVNANAANSGSLLLAPASPNSSASYLVGDDALDGTWITLLDFGMADIQSPTIHNAHLEVACAVLNGDPFTHLGGIDVYSSAYNIFDPNTLSDPANIPVLERLGTITDCTPTSLDITDSLQRFFANAAGGQPYQIVLSPTSSTNSNGAEDMVEFTTVELVLEASP</sequence>
<keyword evidence="2" id="KW-0732">Signal</keyword>